<dbReference type="EMBL" id="VOTT01000695">
    <property type="protein sequence ID" value="MPU51409.1"/>
    <property type="molecule type" value="Genomic_DNA"/>
</dbReference>
<keyword evidence="1" id="KW-0560">Oxidoreductase</keyword>
<evidence type="ECO:0000313" key="4">
    <source>
        <dbReference type="Proteomes" id="UP000392867"/>
    </source>
</evidence>
<dbReference type="Gene3D" id="3.50.50.60">
    <property type="entry name" value="FAD/NAD(P)-binding domain"/>
    <property type="match status" value="1"/>
</dbReference>
<dbReference type="InterPro" id="IPR006076">
    <property type="entry name" value="FAD-dep_OxRdtase"/>
</dbReference>
<sequence length="33" mass="3500">MAMRVVILGSGVVGVASAWYLNQAGHEVTVIDR</sequence>
<evidence type="ECO:0000256" key="1">
    <source>
        <dbReference type="ARBA" id="ARBA00023002"/>
    </source>
</evidence>
<dbReference type="AlphaFoldDB" id="A0A5N8HEY1"/>
<dbReference type="Pfam" id="PF01266">
    <property type="entry name" value="DAO"/>
    <property type="match status" value="1"/>
</dbReference>
<accession>A0A5N8HEY1</accession>
<proteinExistence type="predicted"/>
<feature type="non-terminal residue" evidence="3">
    <location>
        <position position="33"/>
    </location>
</feature>
<protein>
    <submittedName>
        <fullName evidence="3">FAD-dependent oxidoreductase</fullName>
    </submittedName>
</protein>
<dbReference type="InterPro" id="IPR036188">
    <property type="entry name" value="FAD/NAD-bd_sf"/>
</dbReference>
<evidence type="ECO:0000259" key="2">
    <source>
        <dbReference type="Pfam" id="PF01266"/>
    </source>
</evidence>
<dbReference type="Proteomes" id="UP000392867">
    <property type="component" value="Unassembled WGS sequence"/>
</dbReference>
<organism evidence="3 4">
    <name type="scientific">Escherichia coli</name>
    <dbReference type="NCBI Taxonomy" id="562"/>
    <lineage>
        <taxon>Bacteria</taxon>
        <taxon>Pseudomonadati</taxon>
        <taxon>Pseudomonadota</taxon>
        <taxon>Gammaproteobacteria</taxon>
        <taxon>Enterobacterales</taxon>
        <taxon>Enterobacteriaceae</taxon>
        <taxon>Escherichia</taxon>
    </lineage>
</organism>
<feature type="domain" description="FAD dependent oxidoreductase" evidence="2">
    <location>
        <begin position="4"/>
        <end position="33"/>
    </location>
</feature>
<dbReference type="GO" id="GO:0016491">
    <property type="term" value="F:oxidoreductase activity"/>
    <property type="evidence" value="ECO:0007669"/>
    <property type="project" value="UniProtKB-KW"/>
</dbReference>
<comment type="caution">
    <text evidence="3">The sequence shown here is derived from an EMBL/GenBank/DDBJ whole genome shotgun (WGS) entry which is preliminary data.</text>
</comment>
<gene>
    <name evidence="3" type="ORF">FVB16_21775</name>
</gene>
<dbReference type="SUPFAM" id="SSF51971">
    <property type="entry name" value="Nucleotide-binding domain"/>
    <property type="match status" value="1"/>
</dbReference>
<reference evidence="3 4" key="1">
    <citation type="submission" date="2019-08" db="EMBL/GenBank/DDBJ databases">
        <title>Identification of Water Treatment Resistant and Multidrug Resistant Urinary Pathogenic Escherichia coli in Wastewater.</title>
        <authorList>
            <person name="Neumann N."/>
        </authorList>
    </citation>
    <scope>NUCLEOTIDE SEQUENCE [LARGE SCALE GENOMIC DNA]</scope>
    <source>
        <strain evidence="3 4">WU2356</strain>
    </source>
</reference>
<evidence type="ECO:0000313" key="3">
    <source>
        <dbReference type="EMBL" id="MPU51409.1"/>
    </source>
</evidence>
<name>A0A5N8HEY1_ECOLX</name>